<feature type="compositionally biased region" description="Low complexity" evidence="1">
    <location>
        <begin position="208"/>
        <end position="264"/>
    </location>
</feature>
<accession>A0A0N5AWV0</accession>
<dbReference type="Proteomes" id="UP000046393">
    <property type="component" value="Unplaced"/>
</dbReference>
<dbReference type="WBParaSite" id="SMUV_0000941201-mRNA-1">
    <property type="protein sequence ID" value="SMUV_0000941201-mRNA-1"/>
    <property type="gene ID" value="SMUV_0000941201"/>
</dbReference>
<name>A0A0N5AWV0_9BILA</name>
<dbReference type="AlphaFoldDB" id="A0A0N5AWV0"/>
<keyword evidence="2" id="KW-1185">Reference proteome</keyword>
<feature type="region of interest" description="Disordered" evidence="1">
    <location>
        <begin position="206"/>
        <end position="266"/>
    </location>
</feature>
<evidence type="ECO:0000256" key="1">
    <source>
        <dbReference type="SAM" id="MobiDB-lite"/>
    </source>
</evidence>
<reference evidence="3" key="1">
    <citation type="submission" date="2017-02" db="UniProtKB">
        <authorList>
            <consortium name="WormBaseParasite"/>
        </authorList>
    </citation>
    <scope>IDENTIFICATION</scope>
</reference>
<protein>
    <submittedName>
        <fullName evidence="3">ZM domain-containing protein</fullName>
    </submittedName>
</protein>
<evidence type="ECO:0000313" key="3">
    <source>
        <dbReference type="WBParaSite" id="SMUV_0000941201-mRNA-1"/>
    </source>
</evidence>
<evidence type="ECO:0000313" key="2">
    <source>
        <dbReference type="Proteomes" id="UP000046393"/>
    </source>
</evidence>
<sequence>MTYLKSWSIGLNAKFASLGTTLLSDQISSSWIAPKQTVMGNAGPNGKPRWFGTAYIAKKNDQFDDDDELRQEGRAVTLIPTILNSEEEPELRQEGLAPKPTPSLAAIDENVPLLQTDWYPNYISDMTIPEAPDVDSEAAVWPKNWEVPTSLLKLPHTKANNSNTSERNSNYKNRIKYINVEKNDSFVKYNNIKNNNNIENNIDEVDQSSDINKPDNNNNDNDNDNNNNININNINNNNDNSNNNNIINNNYNSGKNNGNSNSNNLRRPSYPILIKLIKSSQNVPNQSSNQRVAYKAIINQRPSNPALTLFTWKPNTPYFLRPVTPQQQQLAQKKYLIHTLNTPPNFQKTWYSQSLQPRTVFMIKKPINQRNPITPALPRSIRYIYRLQPRNNNLQLVNNVRPQNFVNVKNPIQRPQLVMIYRIIKTRI</sequence>
<proteinExistence type="predicted"/>
<organism evidence="2 3">
    <name type="scientific">Syphacia muris</name>
    <dbReference type="NCBI Taxonomy" id="451379"/>
    <lineage>
        <taxon>Eukaryota</taxon>
        <taxon>Metazoa</taxon>
        <taxon>Ecdysozoa</taxon>
        <taxon>Nematoda</taxon>
        <taxon>Chromadorea</taxon>
        <taxon>Rhabditida</taxon>
        <taxon>Spirurina</taxon>
        <taxon>Oxyuridomorpha</taxon>
        <taxon>Oxyuroidea</taxon>
        <taxon>Oxyuridae</taxon>
        <taxon>Syphacia</taxon>
    </lineage>
</organism>